<dbReference type="Gene3D" id="3.40.50.720">
    <property type="entry name" value="NAD(P)-binding Rossmann-like Domain"/>
    <property type="match status" value="1"/>
</dbReference>
<feature type="domain" description="NmrA-like" evidence="3">
    <location>
        <begin position="3"/>
        <end position="120"/>
    </location>
</feature>
<keyword evidence="2" id="KW-0560">Oxidoreductase</keyword>
<dbReference type="EMBL" id="LXJU01000001">
    <property type="protein sequence ID" value="OGE58354.1"/>
    <property type="molecule type" value="Genomic_DNA"/>
</dbReference>
<dbReference type="InterPro" id="IPR051609">
    <property type="entry name" value="NmrA/Isoflavone_reductase-like"/>
</dbReference>
<evidence type="ECO:0000259" key="3">
    <source>
        <dbReference type="Pfam" id="PF05368"/>
    </source>
</evidence>
<gene>
    <name evidence="4" type="ORF">PENARI_c001G04596</name>
</gene>
<organism evidence="4 5">
    <name type="scientific">Penicillium arizonense</name>
    <dbReference type="NCBI Taxonomy" id="1835702"/>
    <lineage>
        <taxon>Eukaryota</taxon>
        <taxon>Fungi</taxon>
        <taxon>Dikarya</taxon>
        <taxon>Ascomycota</taxon>
        <taxon>Pezizomycotina</taxon>
        <taxon>Eurotiomycetes</taxon>
        <taxon>Eurotiomycetidae</taxon>
        <taxon>Eurotiales</taxon>
        <taxon>Aspergillaceae</taxon>
        <taxon>Penicillium</taxon>
    </lineage>
</organism>
<sequence>MQASGSIGKIIALVASPDVKVSVLSRSSSEATFDSDVSVRKTDFSEADLESALRGQDAVISAVCATGFVDQKNFIYASIRAGVKRFILSEFSSNTFSDAVIQLVPLFEQKRVVLDYLKSKESEGLAWSGIATALLFDWGLTTGFLGYDITSQTANQYFYVASVETSQKEILGALEEATSSKWTVTDTSTDSEISEAVKTLGIGDFSGAFMLVRDTSYANTPGLRANYVKDEKLANGLLGLMKQSVKDSVIQVVDKL</sequence>
<dbReference type="GO" id="GO:0016491">
    <property type="term" value="F:oxidoreductase activity"/>
    <property type="evidence" value="ECO:0007669"/>
    <property type="project" value="UniProtKB-KW"/>
</dbReference>
<evidence type="ECO:0000313" key="4">
    <source>
        <dbReference type="EMBL" id="OGE58354.1"/>
    </source>
</evidence>
<comment type="caution">
    <text evidence="4">The sequence shown here is derived from an EMBL/GenBank/DDBJ whole genome shotgun (WGS) entry which is preliminary data.</text>
</comment>
<keyword evidence="1" id="KW-0521">NADP</keyword>
<evidence type="ECO:0000256" key="1">
    <source>
        <dbReference type="ARBA" id="ARBA00022857"/>
    </source>
</evidence>
<proteinExistence type="predicted"/>
<dbReference type="GeneID" id="34571211"/>
<dbReference type="STRING" id="1835702.A0A1F5LZ08"/>
<accession>A0A1F5LZ08</accession>
<keyword evidence="5" id="KW-1185">Reference proteome</keyword>
<dbReference type="InterPro" id="IPR036291">
    <property type="entry name" value="NAD(P)-bd_dom_sf"/>
</dbReference>
<dbReference type="PANTHER" id="PTHR47706:SF9">
    <property type="entry name" value="NMRA-LIKE DOMAIN-CONTAINING PROTEIN-RELATED"/>
    <property type="match status" value="1"/>
</dbReference>
<dbReference type="SUPFAM" id="SSF51735">
    <property type="entry name" value="NAD(P)-binding Rossmann-fold domains"/>
    <property type="match status" value="1"/>
</dbReference>
<reference evidence="4 5" key="1">
    <citation type="journal article" date="2016" name="Sci. Rep.">
        <title>Penicillium arizonense, a new, genome sequenced fungal species, reveals a high chemical diversity in secreted metabolites.</title>
        <authorList>
            <person name="Grijseels S."/>
            <person name="Nielsen J.C."/>
            <person name="Randelovic M."/>
            <person name="Nielsen J."/>
            <person name="Nielsen K.F."/>
            <person name="Workman M."/>
            <person name="Frisvad J.C."/>
        </authorList>
    </citation>
    <scope>NUCLEOTIDE SEQUENCE [LARGE SCALE GENOMIC DNA]</scope>
    <source>
        <strain evidence="4 5">CBS 141311</strain>
    </source>
</reference>
<evidence type="ECO:0000313" key="5">
    <source>
        <dbReference type="Proteomes" id="UP000177622"/>
    </source>
</evidence>
<dbReference type="OrthoDB" id="9974981at2759"/>
<protein>
    <recommendedName>
        <fullName evidence="3">NmrA-like domain-containing protein</fullName>
    </recommendedName>
</protein>
<dbReference type="InterPro" id="IPR008030">
    <property type="entry name" value="NmrA-like"/>
</dbReference>
<evidence type="ECO:0000256" key="2">
    <source>
        <dbReference type="ARBA" id="ARBA00023002"/>
    </source>
</evidence>
<name>A0A1F5LZ08_PENAI</name>
<dbReference type="PANTHER" id="PTHR47706">
    <property type="entry name" value="NMRA-LIKE FAMILY PROTEIN"/>
    <property type="match status" value="1"/>
</dbReference>
<dbReference type="Pfam" id="PF05368">
    <property type="entry name" value="NmrA"/>
    <property type="match status" value="1"/>
</dbReference>
<dbReference type="RefSeq" id="XP_022493777.1">
    <property type="nucleotide sequence ID" value="XM_022626477.1"/>
</dbReference>
<dbReference type="Proteomes" id="UP000177622">
    <property type="component" value="Unassembled WGS sequence"/>
</dbReference>
<dbReference type="AlphaFoldDB" id="A0A1F5LZ08"/>